<dbReference type="EMBL" id="BTSX01000002">
    <property type="protein sequence ID" value="GMS84669.1"/>
    <property type="molecule type" value="Genomic_DNA"/>
</dbReference>
<dbReference type="Proteomes" id="UP001432027">
    <property type="component" value="Unassembled WGS sequence"/>
</dbReference>
<organism evidence="1 2">
    <name type="scientific">Pristionchus entomophagus</name>
    <dbReference type="NCBI Taxonomy" id="358040"/>
    <lineage>
        <taxon>Eukaryota</taxon>
        <taxon>Metazoa</taxon>
        <taxon>Ecdysozoa</taxon>
        <taxon>Nematoda</taxon>
        <taxon>Chromadorea</taxon>
        <taxon>Rhabditida</taxon>
        <taxon>Rhabditina</taxon>
        <taxon>Diplogasteromorpha</taxon>
        <taxon>Diplogasteroidea</taxon>
        <taxon>Neodiplogasteridae</taxon>
        <taxon>Pristionchus</taxon>
    </lineage>
</organism>
<dbReference type="AlphaFoldDB" id="A0AAV5SWP5"/>
<protein>
    <submittedName>
        <fullName evidence="1">Uncharacterized protein</fullName>
    </submittedName>
</protein>
<reference evidence="1" key="1">
    <citation type="submission" date="2023-10" db="EMBL/GenBank/DDBJ databases">
        <title>Genome assembly of Pristionchus species.</title>
        <authorList>
            <person name="Yoshida K."/>
            <person name="Sommer R.J."/>
        </authorList>
    </citation>
    <scope>NUCLEOTIDE SEQUENCE</scope>
    <source>
        <strain evidence="1">RS0144</strain>
    </source>
</reference>
<comment type="caution">
    <text evidence="1">The sequence shown here is derived from an EMBL/GenBank/DDBJ whole genome shotgun (WGS) entry which is preliminary data.</text>
</comment>
<sequence length="89" mass="10440">MDRVSGEEIKDQRSTTNTRSIHDCLHSYWLYIDRFPKRMNVGFPLDQTRVFPGYVEDAARIAAKVLKNQPNKSFSRLCRRLPRGLQQKS</sequence>
<gene>
    <name evidence="1" type="ORF">PENTCL1PPCAC_6844</name>
</gene>
<keyword evidence="2" id="KW-1185">Reference proteome</keyword>
<evidence type="ECO:0000313" key="2">
    <source>
        <dbReference type="Proteomes" id="UP001432027"/>
    </source>
</evidence>
<accession>A0AAV5SWP5</accession>
<proteinExistence type="predicted"/>
<evidence type="ECO:0000313" key="1">
    <source>
        <dbReference type="EMBL" id="GMS84669.1"/>
    </source>
</evidence>
<name>A0AAV5SWP5_9BILA</name>